<dbReference type="Gramene" id="KOM51920">
    <property type="protein sequence ID" value="KOM51920"/>
    <property type="gene ID" value="LR48_Vigan09g057900"/>
</dbReference>
<accession>A0A0L9V9Z5</accession>
<dbReference type="EMBL" id="JABFOF010000006">
    <property type="protein sequence ID" value="KAG2394485.1"/>
    <property type="molecule type" value="Genomic_DNA"/>
</dbReference>
<dbReference type="STRING" id="3914.A0A0L9V9Z5"/>
<dbReference type="EMBL" id="CM003379">
    <property type="protein sequence ID" value="KOM51920.1"/>
    <property type="molecule type" value="Genomic_DNA"/>
</dbReference>
<reference evidence="2" key="2">
    <citation type="submission" date="2015-02" db="EMBL/GenBank/DDBJ databases">
        <authorList>
            <person name="Chooi Y.-H."/>
        </authorList>
    </citation>
    <scope>NUCLEOTIDE SEQUENCE</scope>
    <source>
        <tissue evidence="2">Seedling</tissue>
    </source>
</reference>
<gene>
    <name evidence="1" type="ORF">HKW66_Vig0181370</name>
    <name evidence="2" type="ORF">LR48_Vigan09g057900</name>
</gene>
<evidence type="ECO:0000313" key="1">
    <source>
        <dbReference type="EMBL" id="KAG2394485.1"/>
    </source>
</evidence>
<protein>
    <submittedName>
        <fullName evidence="1">Protein TIFY 4A Protein PEAPOD 1</fullName>
    </submittedName>
</protein>
<evidence type="ECO:0000313" key="4">
    <source>
        <dbReference type="Proteomes" id="UP000743370"/>
    </source>
</evidence>
<dbReference type="Proteomes" id="UP000743370">
    <property type="component" value="Unassembled WGS sequence"/>
</dbReference>
<sequence length="97" mass="11126">MNVGRTATFQSILDKPLNQLTKDDISQLTREDCHRFLKEKGMHMPLWNKSHAIQQVITRKALLEPSDDVPYLLSLFFCLSAITQQCVNQGQESMGFE</sequence>
<dbReference type="Proteomes" id="UP000053144">
    <property type="component" value="Chromosome 9"/>
</dbReference>
<reference evidence="3" key="1">
    <citation type="journal article" date="2015" name="Proc. Natl. Acad. Sci. U.S.A.">
        <title>Genome sequencing of adzuki bean (Vigna angularis) provides insight into high starch and low fat accumulation and domestication.</title>
        <authorList>
            <person name="Yang K."/>
            <person name="Tian Z."/>
            <person name="Chen C."/>
            <person name="Luo L."/>
            <person name="Zhao B."/>
            <person name="Wang Z."/>
            <person name="Yu L."/>
            <person name="Li Y."/>
            <person name="Sun Y."/>
            <person name="Li W."/>
            <person name="Chen Y."/>
            <person name="Li Y."/>
            <person name="Zhang Y."/>
            <person name="Ai D."/>
            <person name="Zhao J."/>
            <person name="Shang C."/>
            <person name="Ma Y."/>
            <person name="Wu B."/>
            <person name="Wang M."/>
            <person name="Gao L."/>
            <person name="Sun D."/>
            <person name="Zhang P."/>
            <person name="Guo F."/>
            <person name="Wang W."/>
            <person name="Li Y."/>
            <person name="Wang J."/>
            <person name="Varshney R.K."/>
            <person name="Wang J."/>
            <person name="Ling H.Q."/>
            <person name="Wan P."/>
        </authorList>
    </citation>
    <scope>NUCLEOTIDE SEQUENCE</scope>
    <source>
        <strain evidence="3">cv. Jingnong 6</strain>
    </source>
</reference>
<reference evidence="1 4" key="3">
    <citation type="submission" date="2020-05" db="EMBL/GenBank/DDBJ databases">
        <title>Vigna angularis (adzuki bean) Var. LongXiaoDou No. 4 denovo assembly.</title>
        <authorList>
            <person name="Xiang H."/>
        </authorList>
    </citation>
    <scope>NUCLEOTIDE SEQUENCE [LARGE SCALE GENOMIC DNA]</scope>
    <source>
        <tissue evidence="1">Leaf</tissue>
    </source>
</reference>
<evidence type="ECO:0000313" key="3">
    <source>
        <dbReference type="Proteomes" id="UP000053144"/>
    </source>
</evidence>
<proteinExistence type="predicted"/>
<organism evidence="2 3">
    <name type="scientific">Phaseolus angularis</name>
    <name type="common">Azuki bean</name>
    <name type="synonym">Vigna angularis</name>
    <dbReference type="NCBI Taxonomy" id="3914"/>
    <lineage>
        <taxon>Eukaryota</taxon>
        <taxon>Viridiplantae</taxon>
        <taxon>Streptophyta</taxon>
        <taxon>Embryophyta</taxon>
        <taxon>Tracheophyta</taxon>
        <taxon>Spermatophyta</taxon>
        <taxon>Magnoliopsida</taxon>
        <taxon>eudicotyledons</taxon>
        <taxon>Gunneridae</taxon>
        <taxon>Pentapetalae</taxon>
        <taxon>rosids</taxon>
        <taxon>fabids</taxon>
        <taxon>Fabales</taxon>
        <taxon>Fabaceae</taxon>
        <taxon>Papilionoideae</taxon>
        <taxon>50 kb inversion clade</taxon>
        <taxon>NPAAA clade</taxon>
        <taxon>indigoferoid/millettioid clade</taxon>
        <taxon>Phaseoleae</taxon>
        <taxon>Vigna</taxon>
    </lineage>
</organism>
<evidence type="ECO:0000313" key="2">
    <source>
        <dbReference type="EMBL" id="KOM51920.1"/>
    </source>
</evidence>
<name>A0A0L9V9Z5_PHAAN</name>
<dbReference type="AlphaFoldDB" id="A0A0L9V9Z5"/>